<dbReference type="Proteomes" id="UP000429958">
    <property type="component" value="Unassembled WGS sequence"/>
</dbReference>
<dbReference type="RefSeq" id="WP_154471966.1">
    <property type="nucleotide sequence ID" value="NZ_VUMD01000006.1"/>
</dbReference>
<sequence>MMQSAGITMETLHQYAQKDAKHIRLIYQREECLWQLYRKLNDNTEELLLEDQDKEILDDDILEEISLKEIVMLSQGKIIASPLYIYDHSGVTISTVRNSDPWDTSYVGMIWTTLEKVKETGIMPTGEETLESFAKDTLKAEVHMYDQYLTGEVYGYIVETLDENGEWEESDSCYGYYPATNDPLMELADEAFGKGQHTKELAITA</sequence>
<evidence type="ECO:0000313" key="1">
    <source>
        <dbReference type="EMBL" id="MSS36522.1"/>
    </source>
</evidence>
<name>A0A7X2NKJ2_9CLOT</name>
<protein>
    <submittedName>
        <fullName evidence="1">Uncharacterized protein</fullName>
    </submittedName>
</protein>
<organism evidence="1 2">
    <name type="scientific">Clostridium porci</name>
    <dbReference type="NCBI Taxonomy" id="2605778"/>
    <lineage>
        <taxon>Bacteria</taxon>
        <taxon>Bacillati</taxon>
        <taxon>Bacillota</taxon>
        <taxon>Clostridia</taxon>
        <taxon>Eubacteriales</taxon>
        <taxon>Clostridiaceae</taxon>
        <taxon>Clostridium</taxon>
    </lineage>
</organism>
<evidence type="ECO:0000313" key="2">
    <source>
        <dbReference type="Proteomes" id="UP000429958"/>
    </source>
</evidence>
<dbReference type="EMBL" id="VUMD01000006">
    <property type="protein sequence ID" value="MSS36522.1"/>
    <property type="molecule type" value="Genomic_DNA"/>
</dbReference>
<keyword evidence="2" id="KW-1185">Reference proteome</keyword>
<proteinExistence type="predicted"/>
<accession>A0A7X2NKJ2</accession>
<reference evidence="1 2" key="1">
    <citation type="submission" date="2019-08" db="EMBL/GenBank/DDBJ databases">
        <title>In-depth cultivation of the pig gut microbiome towards novel bacterial diversity and tailored functional studies.</title>
        <authorList>
            <person name="Wylensek D."/>
            <person name="Hitch T.C.A."/>
            <person name="Clavel T."/>
        </authorList>
    </citation>
    <scope>NUCLEOTIDE SEQUENCE [LARGE SCALE GENOMIC DNA]</scope>
    <source>
        <strain evidence="1 2">WCA-389-WT-23D1</strain>
    </source>
</reference>
<comment type="caution">
    <text evidence="1">The sequence shown here is derived from an EMBL/GenBank/DDBJ whole genome shotgun (WGS) entry which is preliminary data.</text>
</comment>
<dbReference type="AlphaFoldDB" id="A0A7X2NKJ2"/>
<gene>
    <name evidence="1" type="ORF">FYJ39_08055</name>
</gene>